<dbReference type="InterPro" id="IPR014461">
    <property type="entry name" value="Retromer_complex_Vps17"/>
</dbReference>
<protein>
    <recommendedName>
        <fullName evidence="6">Vacuolar protein sorting-associated protein 17</fullName>
    </recommendedName>
</protein>
<keyword evidence="5" id="KW-1185">Reference proteome</keyword>
<dbReference type="PANTHER" id="PTHR47433:SF1">
    <property type="entry name" value="VACUOLAR PROTEIN SORTING-ASSOCIATED PROTEIN 17"/>
    <property type="match status" value="1"/>
</dbReference>
<dbReference type="AlphaFoldDB" id="M3HH52"/>
<name>M3HH52_CANMX</name>
<dbReference type="InterPro" id="IPR036871">
    <property type="entry name" value="PX_dom_sf"/>
</dbReference>
<dbReference type="SUPFAM" id="SSF64268">
    <property type="entry name" value="PX domain"/>
    <property type="match status" value="1"/>
</dbReference>
<dbReference type="OMA" id="FYLGTME"/>
<evidence type="ECO:0008006" key="6">
    <source>
        <dbReference type="Google" id="ProtNLM"/>
    </source>
</evidence>
<feature type="compositionally biased region" description="Polar residues" evidence="1">
    <location>
        <begin position="458"/>
        <end position="474"/>
    </location>
</feature>
<dbReference type="Proteomes" id="UP000011777">
    <property type="component" value="Unassembled WGS sequence"/>
</dbReference>
<dbReference type="GO" id="GO:0005829">
    <property type="term" value="C:cytosol"/>
    <property type="evidence" value="ECO:0007669"/>
    <property type="project" value="GOC"/>
</dbReference>
<dbReference type="GO" id="GO:0032266">
    <property type="term" value="F:phosphatidylinositol-3-phosphate binding"/>
    <property type="evidence" value="ECO:0007669"/>
    <property type="project" value="TreeGrafter"/>
</dbReference>
<reference evidence="4 5" key="1">
    <citation type="submission" date="2013-02" db="EMBL/GenBank/DDBJ databases">
        <title>Genome sequence of Candida maltosa Xu316, a potential industrial strain for xylitol and ethanol production.</title>
        <authorList>
            <person name="Yu J."/>
            <person name="Wang Q."/>
            <person name="Geng X."/>
            <person name="Bao W."/>
            <person name="He P."/>
            <person name="Cai J."/>
        </authorList>
    </citation>
    <scope>NUCLEOTIDE SEQUENCE [LARGE SCALE GENOMIC DNA]</scope>
    <source>
        <strain evidence="5">Xu316</strain>
    </source>
</reference>
<dbReference type="InterPro" id="IPR027267">
    <property type="entry name" value="AH/BAR_dom_sf"/>
</dbReference>
<accession>M3HH52</accession>
<dbReference type="Gene3D" id="1.20.1270.60">
    <property type="entry name" value="Arfaptin homology (AH) domain/BAR domain"/>
    <property type="match status" value="1"/>
</dbReference>
<dbReference type="Gene3D" id="3.30.1520.10">
    <property type="entry name" value="Phox-like domain"/>
    <property type="match status" value="1"/>
</dbReference>
<dbReference type="GO" id="GO:0030905">
    <property type="term" value="C:retromer, tubulation complex"/>
    <property type="evidence" value="ECO:0007669"/>
    <property type="project" value="TreeGrafter"/>
</dbReference>
<dbReference type="STRING" id="1245528.M3HH52"/>
<comment type="caution">
    <text evidence="4">The sequence shown here is derived from an EMBL/GenBank/DDBJ whole genome shotgun (WGS) entry which is preliminary data.</text>
</comment>
<dbReference type="PIRSF" id="PIRSF011791">
    <property type="entry name" value="Vps17"/>
    <property type="match status" value="1"/>
</dbReference>
<dbReference type="PANTHER" id="PTHR47433">
    <property type="entry name" value="VACUOLAR PROTEIN SORTING-ASSOCIATED PROTEIN 17"/>
    <property type="match status" value="1"/>
</dbReference>
<dbReference type="OrthoDB" id="9976382at2759"/>
<feature type="domain" description="Sorting nexin/Vps5-like C-terminal" evidence="3">
    <location>
        <begin position="237"/>
        <end position="428"/>
    </location>
</feature>
<dbReference type="InterPro" id="IPR015404">
    <property type="entry name" value="Vps5_C"/>
</dbReference>
<evidence type="ECO:0000256" key="1">
    <source>
        <dbReference type="SAM" id="MobiDB-lite"/>
    </source>
</evidence>
<dbReference type="InterPro" id="IPR001683">
    <property type="entry name" value="PX_dom"/>
</dbReference>
<dbReference type="eggNOG" id="KOG2273">
    <property type="taxonomic scope" value="Eukaryota"/>
</dbReference>
<dbReference type="Pfam" id="PF00787">
    <property type="entry name" value="PX"/>
    <property type="match status" value="1"/>
</dbReference>
<sequence length="513" mass="59397">MSYTGFPDDLENNNPFAEPTATNDQPTVQDENQPIDDSPEQETQEQEQEGEAEPLLSEEELKKLLPERFTNKYSLHIQLIEVERNKPGNPILKMNVQVKGLPRFRQSTYKDVRRTYNEVVKFNKYLTVSNLEVFVPVIPSATTSFPTGGEDEKKQLLNVWQEWLDRITGNPILIRDEEFVYFVENDFGYSVINTNRKSSVASGIMRKTLKQFAVPYDPYEELANFRPIIKDAYLICQKLHKSLDRNSKTGKQLSIHIFDMANKLRVLSEFETTHPGMKNMWEKLGKITQRQSDLALVDSINEMASLGDGFQSLVDDFYEIKEALTNRHLIMRELIQAQSQQESKYLQVNKIKNRSSLDPMKVEEALRSLEYATKVSQSLDLQVKRISGEMLYEREEVVSFTEKKLQRLFKNYTLHKVDHHRKILKHFENIRLDVRSVDEKGGLSRLNRDNLSNLTHNLTQSQSAQGDSWSSRTFRSLEKEEEEKEHKKQTEPDLQPTIVDAKNAASLLGVATF</sequence>
<dbReference type="GO" id="GO:0005768">
    <property type="term" value="C:endosome"/>
    <property type="evidence" value="ECO:0007669"/>
    <property type="project" value="TreeGrafter"/>
</dbReference>
<feature type="region of interest" description="Disordered" evidence="1">
    <location>
        <begin position="1"/>
        <end position="54"/>
    </location>
</feature>
<evidence type="ECO:0000313" key="4">
    <source>
        <dbReference type="EMBL" id="EMG46612.1"/>
    </source>
</evidence>
<proteinExistence type="predicted"/>
<feature type="compositionally biased region" description="Acidic residues" evidence="1">
    <location>
        <begin position="33"/>
        <end position="54"/>
    </location>
</feature>
<evidence type="ECO:0000259" key="3">
    <source>
        <dbReference type="Pfam" id="PF09325"/>
    </source>
</evidence>
<dbReference type="InterPro" id="IPR053055">
    <property type="entry name" value="VPS17"/>
</dbReference>
<gene>
    <name evidence="4" type="ORF">G210_3136</name>
</gene>
<dbReference type="GO" id="GO:0006886">
    <property type="term" value="P:intracellular protein transport"/>
    <property type="evidence" value="ECO:0007669"/>
    <property type="project" value="TreeGrafter"/>
</dbReference>
<evidence type="ECO:0000313" key="5">
    <source>
        <dbReference type="Proteomes" id="UP000011777"/>
    </source>
</evidence>
<dbReference type="Pfam" id="PF09325">
    <property type="entry name" value="Vps5"/>
    <property type="match status" value="1"/>
</dbReference>
<feature type="compositionally biased region" description="Polar residues" evidence="1">
    <location>
        <begin position="12"/>
        <end position="32"/>
    </location>
</feature>
<dbReference type="CDD" id="cd06891">
    <property type="entry name" value="PX_Vps17p"/>
    <property type="match status" value="1"/>
</dbReference>
<dbReference type="GO" id="GO:0042147">
    <property type="term" value="P:retrograde transport, endosome to Golgi"/>
    <property type="evidence" value="ECO:0007669"/>
    <property type="project" value="InterPro"/>
</dbReference>
<feature type="region of interest" description="Disordered" evidence="1">
    <location>
        <begin position="458"/>
        <end position="496"/>
    </location>
</feature>
<evidence type="ECO:0000259" key="2">
    <source>
        <dbReference type="Pfam" id="PF00787"/>
    </source>
</evidence>
<dbReference type="EMBL" id="AOGT01001937">
    <property type="protein sequence ID" value="EMG46612.1"/>
    <property type="molecule type" value="Genomic_DNA"/>
</dbReference>
<organism evidence="4 5">
    <name type="scientific">Candida maltosa (strain Xu316)</name>
    <name type="common">Yeast</name>
    <dbReference type="NCBI Taxonomy" id="1245528"/>
    <lineage>
        <taxon>Eukaryota</taxon>
        <taxon>Fungi</taxon>
        <taxon>Dikarya</taxon>
        <taxon>Ascomycota</taxon>
        <taxon>Saccharomycotina</taxon>
        <taxon>Pichiomycetes</taxon>
        <taxon>Debaryomycetaceae</taxon>
        <taxon>Candida/Lodderomyces clade</taxon>
        <taxon>Candida</taxon>
    </lineage>
</organism>
<dbReference type="InterPro" id="IPR037907">
    <property type="entry name" value="Vps17_PX"/>
</dbReference>
<dbReference type="HOGENOM" id="CLU_028982_1_0_1"/>
<feature type="domain" description="PX" evidence="2">
    <location>
        <begin position="104"/>
        <end position="185"/>
    </location>
</feature>